<accession>A0A1Y2JGL0</accession>
<comment type="caution">
    <text evidence="1">The sequence shown here is derived from an EMBL/GenBank/DDBJ whole genome shotgun (WGS) entry which is preliminary data.</text>
</comment>
<protein>
    <recommendedName>
        <fullName evidence="3">Transposase</fullName>
    </recommendedName>
</protein>
<name>A0A1Y2JGL0_BRAJP</name>
<evidence type="ECO:0000313" key="2">
    <source>
        <dbReference type="Proteomes" id="UP000193335"/>
    </source>
</evidence>
<proteinExistence type="predicted"/>
<organism evidence="1 2">
    <name type="scientific">Bradyrhizobium japonicum</name>
    <dbReference type="NCBI Taxonomy" id="375"/>
    <lineage>
        <taxon>Bacteria</taxon>
        <taxon>Pseudomonadati</taxon>
        <taxon>Pseudomonadota</taxon>
        <taxon>Alphaproteobacteria</taxon>
        <taxon>Hyphomicrobiales</taxon>
        <taxon>Nitrobacteraceae</taxon>
        <taxon>Bradyrhizobium</taxon>
    </lineage>
</organism>
<sequence>MRRQITNLRSQHSDNLLVTSRLNRFFVKIAFLSEPKDAAHAQHLRSEFARTLQGIETIVTRRPSAKRSGIVKRPK</sequence>
<reference evidence="1 2" key="1">
    <citation type="submission" date="2017-03" db="EMBL/GenBank/DDBJ databases">
        <title>Whole genome sequences of fourteen strains of Bradyrhizobium canariense and one strain of Bradyrhizobium japonicum isolated from Lupinus (Papilionoideae: Genisteae) species in Algeria.</title>
        <authorList>
            <person name="Crovadore J."/>
            <person name="Chekireb D."/>
            <person name="Brachmann A."/>
            <person name="Chablais R."/>
            <person name="Cochard B."/>
            <person name="Lefort F."/>
        </authorList>
    </citation>
    <scope>NUCLEOTIDE SEQUENCE [LARGE SCALE GENOMIC DNA]</scope>
    <source>
        <strain evidence="1 2">UBMA197</strain>
    </source>
</reference>
<gene>
    <name evidence="1" type="ORF">BSZ19_32370</name>
</gene>
<evidence type="ECO:0000313" key="1">
    <source>
        <dbReference type="EMBL" id="OSJ27979.1"/>
    </source>
</evidence>
<dbReference type="EMBL" id="NAFL01000272">
    <property type="protein sequence ID" value="OSJ27979.1"/>
    <property type="molecule type" value="Genomic_DNA"/>
</dbReference>
<dbReference type="Proteomes" id="UP000193335">
    <property type="component" value="Unassembled WGS sequence"/>
</dbReference>
<evidence type="ECO:0008006" key="3">
    <source>
        <dbReference type="Google" id="ProtNLM"/>
    </source>
</evidence>
<dbReference type="AlphaFoldDB" id="A0A1Y2JGL0"/>